<evidence type="ECO:0000313" key="1">
    <source>
        <dbReference type="EMBL" id="EMG50137.1"/>
    </source>
</evidence>
<comment type="caution">
    <text evidence="1">The sequence shown here is derived from an EMBL/GenBank/DDBJ whole genome shotgun (WGS) entry which is preliminary data.</text>
</comment>
<dbReference type="EMBL" id="AOGT01000364">
    <property type="protein sequence ID" value="EMG50137.1"/>
    <property type="molecule type" value="Genomic_DNA"/>
</dbReference>
<protein>
    <submittedName>
        <fullName evidence="1">Uncharacterized protein</fullName>
    </submittedName>
</protein>
<dbReference type="AlphaFoldDB" id="M3HRJ5"/>
<dbReference type="HOGENOM" id="CLU_048592_0_0_1"/>
<reference evidence="1 2" key="1">
    <citation type="submission" date="2013-02" db="EMBL/GenBank/DDBJ databases">
        <title>Genome sequence of Candida maltosa Xu316, a potential industrial strain for xylitol and ethanol production.</title>
        <authorList>
            <person name="Yu J."/>
            <person name="Wang Q."/>
            <person name="Geng X."/>
            <person name="Bao W."/>
            <person name="He P."/>
            <person name="Cai J."/>
        </authorList>
    </citation>
    <scope>NUCLEOTIDE SEQUENCE [LARGE SCALE GENOMIC DNA]</scope>
    <source>
        <strain evidence="2">Xu316</strain>
    </source>
</reference>
<gene>
    <name evidence="1" type="ORF">G210_4860</name>
</gene>
<name>M3HRJ5_CANMX</name>
<evidence type="ECO:0000313" key="2">
    <source>
        <dbReference type="Proteomes" id="UP000011777"/>
    </source>
</evidence>
<organism evidence="1 2">
    <name type="scientific">Candida maltosa (strain Xu316)</name>
    <name type="common">Yeast</name>
    <dbReference type="NCBI Taxonomy" id="1245528"/>
    <lineage>
        <taxon>Eukaryota</taxon>
        <taxon>Fungi</taxon>
        <taxon>Dikarya</taxon>
        <taxon>Ascomycota</taxon>
        <taxon>Saccharomycotina</taxon>
        <taxon>Pichiomycetes</taxon>
        <taxon>Debaryomycetaceae</taxon>
        <taxon>Candida/Lodderomyces clade</taxon>
        <taxon>Candida</taxon>
    </lineage>
</organism>
<dbReference type="OrthoDB" id="4025093at2759"/>
<dbReference type="OMA" id="FFIRFIN"/>
<accession>M3HRJ5</accession>
<keyword evidence="2" id="KW-1185">Reference proteome</keyword>
<dbReference type="Proteomes" id="UP000011777">
    <property type="component" value="Unassembled WGS sequence"/>
</dbReference>
<proteinExistence type="predicted"/>
<sequence>MAGLNLLDSSGAKYVPTDALEYIKADYEQMKLKNIMLTEYILRFPLEIILKIVSFVPNMYLLGFFSVNDKQPIDFLEQIVFHKHKVIYLEWFLTYDTQKLFYYTFQELVICKKIDFRFLEKFQIYCKSLNDEKWEVPLFLFPFMVRYTNKDKTKAEIDDWNRTIEDTDIVNKHFTKIVKQFKKKIVGFKTWQDEAQQYFFKSIKNTNFQFTLESMEENSCFVNYQFTKLHLKTYYSYRGSKCLNNLFNFNKLTKLTIDFLYPNYSIPNWRKLVRNLVCLQLFNLNIGGIRLIDVCLILSIESLKEFNLKTYKRWTQTFWKHFIKKELAKRSTKPFLFRMHFVEN</sequence>